<proteinExistence type="predicted"/>
<dbReference type="EMBL" id="UOGA01000015">
    <property type="protein sequence ID" value="VAX14805.1"/>
    <property type="molecule type" value="Genomic_DNA"/>
</dbReference>
<organism evidence="1">
    <name type="scientific">hydrothermal vent metagenome</name>
    <dbReference type="NCBI Taxonomy" id="652676"/>
    <lineage>
        <taxon>unclassified sequences</taxon>
        <taxon>metagenomes</taxon>
        <taxon>ecological metagenomes</taxon>
    </lineage>
</organism>
<gene>
    <name evidence="1" type="ORF">MNBD_NITROSPINAE04-1018</name>
</gene>
<evidence type="ECO:0000313" key="1">
    <source>
        <dbReference type="EMBL" id="VAX14805.1"/>
    </source>
</evidence>
<accession>A0A3B1C841</accession>
<name>A0A3B1C841_9ZZZZ</name>
<protein>
    <submittedName>
        <fullName evidence="1">Uncharacterized protein</fullName>
    </submittedName>
</protein>
<sequence length="244" mass="27193">MIRHLAVFVFCCVWLAANPCSGAQKEKGGLDDKPLPYPSETISKKDSLLVRAAASEPLMLRGRRIEAPLKIVNHFFARPWLAYRLAEQIAASPLSFSLDKEGGEWEMAAIGRHYQFGPLEVDKEIKILKFTFLFRLPLGIGLKTSGGGFIVIRTRLEDGDEGSLIDYDIYLVTGSGPIDKLTRSFPIIQNSLAQADMESVISSFAMLLEAVADDPESVVDEMKDADETFSEKEVEEFTRLFVKK</sequence>
<dbReference type="AlphaFoldDB" id="A0A3B1C841"/>
<reference evidence="1" key="1">
    <citation type="submission" date="2018-06" db="EMBL/GenBank/DDBJ databases">
        <authorList>
            <person name="Zhirakovskaya E."/>
        </authorList>
    </citation>
    <scope>NUCLEOTIDE SEQUENCE</scope>
</reference>